<dbReference type="OrthoDB" id="9784332at2"/>
<keyword evidence="4" id="KW-1003">Cell membrane</keyword>
<dbReference type="InterPro" id="IPR050095">
    <property type="entry name" value="ECF_ABC_transporter_ATP-bd"/>
</dbReference>
<dbReference type="Proteomes" id="UP000006502">
    <property type="component" value="Chromosome"/>
</dbReference>
<name>I7C5J3_MYCHA</name>
<dbReference type="PROSITE" id="PS00211">
    <property type="entry name" value="ABC_TRANSPORTER_1"/>
    <property type="match status" value="1"/>
</dbReference>
<feature type="domain" description="ABC transporter" evidence="9">
    <location>
        <begin position="9"/>
        <end position="243"/>
    </location>
</feature>
<dbReference type="GO" id="GO:0016887">
    <property type="term" value="F:ATP hydrolysis activity"/>
    <property type="evidence" value="ECO:0007669"/>
    <property type="project" value="InterPro"/>
</dbReference>
<dbReference type="Gene3D" id="3.40.50.300">
    <property type="entry name" value="P-loop containing nucleotide triphosphate hydrolases"/>
    <property type="match status" value="1"/>
</dbReference>
<reference evidence="11" key="2">
    <citation type="submission" date="2012-07" db="EMBL/GenBank/DDBJ databases">
        <title>Complete genome sequence of 'Candidatus Mycoplasma haemolamae'.</title>
        <authorList>
            <person name="Guimaraes A.M.S."/>
            <person name="Toth B."/>
            <person name="Santos A.P."/>
            <person name="Nascimento N.C."/>
            <person name="Sojka J.E."/>
            <person name="Messick J.B."/>
        </authorList>
    </citation>
    <scope>NUCLEOTIDE SEQUENCE [LARGE SCALE GENOMIC DNA]</scope>
    <source>
        <strain evidence="11">Purdue</strain>
    </source>
</reference>
<dbReference type="HOGENOM" id="CLU_000604_1_22_14"/>
<dbReference type="PROSITE" id="PS50893">
    <property type="entry name" value="ABC_TRANSPORTER_2"/>
    <property type="match status" value="1"/>
</dbReference>
<dbReference type="FunFam" id="3.40.50.300:FF:000224">
    <property type="entry name" value="Energy-coupling factor transporter ATP-binding protein EcfA"/>
    <property type="match status" value="1"/>
</dbReference>
<evidence type="ECO:0000256" key="8">
    <source>
        <dbReference type="ARBA" id="ARBA00023136"/>
    </source>
</evidence>
<evidence type="ECO:0000256" key="4">
    <source>
        <dbReference type="ARBA" id="ARBA00022475"/>
    </source>
</evidence>
<dbReference type="PANTHER" id="PTHR43553">
    <property type="entry name" value="HEAVY METAL TRANSPORTER"/>
    <property type="match status" value="1"/>
</dbReference>
<gene>
    <name evidence="10" type="primary">cbiO</name>
    <name evidence="10" type="ordered locus">MHLP_00985</name>
</gene>
<keyword evidence="8" id="KW-0472">Membrane</keyword>
<proteinExistence type="inferred from homology"/>
<evidence type="ECO:0000259" key="9">
    <source>
        <dbReference type="PROSITE" id="PS50893"/>
    </source>
</evidence>
<keyword evidence="11" id="KW-1185">Reference proteome</keyword>
<keyword evidence="7" id="KW-1278">Translocase</keyword>
<keyword evidence="3" id="KW-0813">Transport</keyword>
<evidence type="ECO:0000313" key="11">
    <source>
        <dbReference type="Proteomes" id="UP000006502"/>
    </source>
</evidence>
<dbReference type="InterPro" id="IPR015856">
    <property type="entry name" value="ABC_transpr_CbiO/EcfA_su"/>
</dbReference>
<dbReference type="InterPro" id="IPR003593">
    <property type="entry name" value="AAA+_ATPase"/>
</dbReference>
<dbReference type="EMBL" id="CP003731">
    <property type="protein sequence ID" value="AFO51777.1"/>
    <property type="molecule type" value="Genomic_DNA"/>
</dbReference>
<dbReference type="InterPro" id="IPR003439">
    <property type="entry name" value="ABC_transporter-like_ATP-bd"/>
</dbReference>
<evidence type="ECO:0000256" key="6">
    <source>
        <dbReference type="ARBA" id="ARBA00022840"/>
    </source>
</evidence>
<sequence>MLLQPKKAVEVNRISFSYAKNQPFIERLSLQLDESKYFCVVGHNGSGKSTFSKLLTGLLKPDAGVIKVFGQPISRISYQQIFSYLGVVFQNPDSQFITSSIEEELAFGLENKKVPPNQMKQIVERLIDALELKELRDKSPSTLSGGQKQKVAIASVLAFNPSLFLFDESSSMLSPIEKIEIVQLMKKLVVDHKKTVISITHDMEELLLADEIIIFSRGKIVGHLKSPAELFELPFSFFYDLSLNPPFASQLSKLLRDKYSINLPFSGSEDELISNLGRLLPKKESPK</sequence>
<dbReference type="GO" id="GO:0043190">
    <property type="term" value="C:ATP-binding cassette (ABC) transporter complex"/>
    <property type="evidence" value="ECO:0007669"/>
    <property type="project" value="TreeGrafter"/>
</dbReference>
<dbReference type="PATRIC" id="fig|1212765.3.peg.223"/>
<protein>
    <submittedName>
        <fullName evidence="10">Cobalt transporter ATP-binding subunit</fullName>
    </submittedName>
</protein>
<comment type="subcellular location">
    <subcellularLocation>
        <location evidence="1">Cell membrane</location>
    </subcellularLocation>
</comment>
<evidence type="ECO:0000256" key="5">
    <source>
        <dbReference type="ARBA" id="ARBA00022741"/>
    </source>
</evidence>
<dbReference type="InterPro" id="IPR017871">
    <property type="entry name" value="ABC_transporter-like_CS"/>
</dbReference>
<keyword evidence="5" id="KW-0547">Nucleotide-binding</keyword>
<dbReference type="GO" id="GO:0042626">
    <property type="term" value="F:ATPase-coupled transmembrane transporter activity"/>
    <property type="evidence" value="ECO:0007669"/>
    <property type="project" value="TreeGrafter"/>
</dbReference>
<evidence type="ECO:0000313" key="10">
    <source>
        <dbReference type="EMBL" id="AFO51777.1"/>
    </source>
</evidence>
<dbReference type="InterPro" id="IPR027417">
    <property type="entry name" value="P-loop_NTPase"/>
</dbReference>
<dbReference type="SMART" id="SM00382">
    <property type="entry name" value="AAA"/>
    <property type="match status" value="1"/>
</dbReference>
<dbReference type="Pfam" id="PF00005">
    <property type="entry name" value="ABC_tran"/>
    <property type="match status" value="1"/>
</dbReference>
<dbReference type="GO" id="GO:0005524">
    <property type="term" value="F:ATP binding"/>
    <property type="evidence" value="ECO:0007669"/>
    <property type="project" value="UniProtKB-KW"/>
</dbReference>
<evidence type="ECO:0000256" key="2">
    <source>
        <dbReference type="ARBA" id="ARBA00005417"/>
    </source>
</evidence>
<dbReference type="AlphaFoldDB" id="I7C5J3"/>
<evidence type="ECO:0000256" key="3">
    <source>
        <dbReference type="ARBA" id="ARBA00022448"/>
    </source>
</evidence>
<dbReference type="KEGG" id="mhl:MHLP_00985"/>
<evidence type="ECO:0000256" key="7">
    <source>
        <dbReference type="ARBA" id="ARBA00022967"/>
    </source>
</evidence>
<accession>I7C5J3</accession>
<dbReference type="STRING" id="1212765.MHLP_00985"/>
<comment type="similarity">
    <text evidence="2">Belongs to the ABC transporter superfamily.</text>
</comment>
<evidence type="ECO:0000256" key="1">
    <source>
        <dbReference type="ARBA" id="ARBA00004236"/>
    </source>
</evidence>
<dbReference type="CDD" id="cd03225">
    <property type="entry name" value="ABC_cobalt_CbiO_domain1"/>
    <property type="match status" value="1"/>
</dbReference>
<keyword evidence="6 10" id="KW-0067">ATP-binding</keyword>
<dbReference type="SUPFAM" id="SSF52540">
    <property type="entry name" value="P-loop containing nucleoside triphosphate hydrolases"/>
    <property type="match status" value="1"/>
</dbReference>
<reference evidence="10 11" key="1">
    <citation type="journal article" date="2012" name="J. Bacteriol.">
        <title>Genome Sequence of "Candidatus Mycoplasma haemolamae" Strain Purdue, a Red Blood Cell Pathogen of Alpacas (Vicugna pacos) and Llamas (Lama glama).</title>
        <authorList>
            <person name="Guimaraes A.M."/>
            <person name="Toth B."/>
            <person name="Santos A.P."/>
            <person name="do Nascimento N.C."/>
            <person name="Kritchevsky J.E."/>
            <person name="Messick J.B."/>
        </authorList>
    </citation>
    <scope>NUCLEOTIDE SEQUENCE [LARGE SCALE GENOMIC DNA]</scope>
    <source>
        <strain evidence="10 11">Purdue</strain>
    </source>
</reference>
<organism evidence="10 11">
    <name type="scientific">Mycoplasma haematolamae (strain Purdue)</name>
    <dbReference type="NCBI Taxonomy" id="1212765"/>
    <lineage>
        <taxon>Bacteria</taxon>
        <taxon>Bacillati</taxon>
        <taxon>Mycoplasmatota</taxon>
        <taxon>Mollicutes</taxon>
        <taxon>Mycoplasmataceae</taxon>
        <taxon>Mycoplasma</taxon>
    </lineage>
</organism>
<dbReference type="PANTHER" id="PTHR43553:SF24">
    <property type="entry name" value="ENERGY-COUPLING FACTOR TRANSPORTER ATP-BINDING PROTEIN ECFA1"/>
    <property type="match status" value="1"/>
</dbReference>